<dbReference type="EMBL" id="WKKY01000812">
    <property type="protein sequence ID" value="MSE22089.1"/>
    <property type="molecule type" value="Genomic_DNA"/>
</dbReference>
<dbReference type="GO" id="GO:0005524">
    <property type="term" value="F:ATP binding"/>
    <property type="evidence" value="ECO:0007669"/>
    <property type="project" value="UniProtKB-KW"/>
</dbReference>
<dbReference type="Gene3D" id="3.40.50.20">
    <property type="match status" value="1"/>
</dbReference>
<dbReference type="SUPFAM" id="SSF52440">
    <property type="entry name" value="PreATP-grasp domain"/>
    <property type="match status" value="1"/>
</dbReference>
<keyword evidence="4" id="KW-0067">ATP-binding</keyword>
<dbReference type="AlphaFoldDB" id="A0A844EHW1"/>
<dbReference type="FunFam" id="3.40.50.20:FF:000001">
    <property type="entry name" value="Carbamoyl-phosphate synthase large chain"/>
    <property type="match status" value="1"/>
</dbReference>
<feature type="non-terminal residue" evidence="9">
    <location>
        <position position="115"/>
    </location>
</feature>
<name>A0A844EHW1_9LACO</name>
<comment type="caution">
    <text evidence="9">The sequence shown here is derived from an EMBL/GenBank/DDBJ whole genome shotgun (WGS) entry which is preliminary data.</text>
</comment>
<evidence type="ECO:0000313" key="10">
    <source>
        <dbReference type="Proteomes" id="UP000491237"/>
    </source>
</evidence>
<evidence type="ECO:0000256" key="4">
    <source>
        <dbReference type="ARBA" id="ARBA00022840"/>
    </source>
</evidence>
<dbReference type="Proteomes" id="UP000491237">
    <property type="component" value="Unassembled WGS sequence"/>
</dbReference>
<evidence type="ECO:0000256" key="6">
    <source>
        <dbReference type="ARBA" id="ARBA00023211"/>
    </source>
</evidence>
<dbReference type="GO" id="GO:0006221">
    <property type="term" value="P:pyrimidine nucleotide biosynthetic process"/>
    <property type="evidence" value="ECO:0007669"/>
    <property type="project" value="UniProtKB-KW"/>
</dbReference>
<protein>
    <submittedName>
        <fullName evidence="9">Carbamoyl phosphate synthase</fullName>
    </submittedName>
</protein>
<evidence type="ECO:0000256" key="7">
    <source>
        <dbReference type="ARBA" id="ARBA00047359"/>
    </source>
</evidence>
<dbReference type="InterPro" id="IPR016185">
    <property type="entry name" value="PreATP-grasp_dom_sf"/>
</dbReference>
<evidence type="ECO:0000313" key="9">
    <source>
        <dbReference type="EMBL" id="MSE22089.1"/>
    </source>
</evidence>
<evidence type="ECO:0000256" key="2">
    <source>
        <dbReference type="ARBA" id="ARBA00022723"/>
    </source>
</evidence>
<proteinExistence type="predicted"/>
<sequence length="115" mass="12425">MTIDIKKVLLLGGGPTNIGHENELDAAAFERLMALKKTGAKIIYVDNNPFSVTSEEIQPANVYVQEVNFQNVINIIDKEKPDAIMATQGGLNAMQIAWQLAESGILASNNISLLG</sequence>
<feature type="domain" description="Carbamoyl phosphate synthase preATP-grasp" evidence="8">
    <location>
        <begin position="5"/>
        <end position="115"/>
    </location>
</feature>
<dbReference type="InterPro" id="IPR058047">
    <property type="entry name" value="CPSase_preATP-grasp"/>
</dbReference>
<dbReference type="GO" id="GO:0005737">
    <property type="term" value="C:cytoplasm"/>
    <property type="evidence" value="ECO:0007669"/>
    <property type="project" value="TreeGrafter"/>
</dbReference>
<keyword evidence="3" id="KW-0547">Nucleotide-binding</keyword>
<keyword evidence="6" id="KW-0464">Manganese</keyword>
<evidence type="ECO:0000256" key="1">
    <source>
        <dbReference type="ARBA" id="ARBA00022598"/>
    </source>
</evidence>
<organism evidence="9 10">
    <name type="scientific">Lentilactobacillus parabuchneri</name>
    <dbReference type="NCBI Taxonomy" id="152331"/>
    <lineage>
        <taxon>Bacteria</taxon>
        <taxon>Bacillati</taxon>
        <taxon>Bacillota</taxon>
        <taxon>Bacilli</taxon>
        <taxon>Lactobacillales</taxon>
        <taxon>Lactobacillaceae</taxon>
        <taxon>Lentilactobacillus</taxon>
    </lineage>
</organism>
<dbReference type="PANTHER" id="PTHR11405">
    <property type="entry name" value="CARBAMOYLTRANSFERASE FAMILY MEMBER"/>
    <property type="match status" value="1"/>
</dbReference>
<dbReference type="GO" id="GO:0004087">
    <property type="term" value="F:carbamoyl-phosphate synthase (ammonia) activity"/>
    <property type="evidence" value="ECO:0007669"/>
    <property type="project" value="UniProtKB-EC"/>
</dbReference>
<evidence type="ECO:0000256" key="3">
    <source>
        <dbReference type="ARBA" id="ARBA00022741"/>
    </source>
</evidence>
<accession>A0A844EHW1</accession>
<reference evidence="9 10" key="1">
    <citation type="submission" date="2019-11" db="EMBL/GenBank/DDBJ databases">
        <title>Draft Genome Sequence of Plant Growth-Promoting Rhizosphere-Associated Bacteria.</title>
        <authorList>
            <person name="Vasilyev I.Y."/>
            <person name="Radchenko V."/>
            <person name="Ilnitskaya E.V."/>
        </authorList>
    </citation>
    <scope>NUCLEOTIDE SEQUENCE [LARGE SCALE GENOMIC DNA]</scope>
    <source>
        <strain evidence="9 10">VRA_07sq_f</strain>
    </source>
</reference>
<dbReference type="GO" id="GO:0046872">
    <property type="term" value="F:metal ion binding"/>
    <property type="evidence" value="ECO:0007669"/>
    <property type="project" value="UniProtKB-KW"/>
</dbReference>
<evidence type="ECO:0000256" key="5">
    <source>
        <dbReference type="ARBA" id="ARBA00022975"/>
    </source>
</evidence>
<comment type="catalytic activity">
    <reaction evidence="7">
        <text>hydrogencarbonate + NH4(+) + 2 ATP = carbamoyl phosphate + 2 ADP + phosphate + 2 H(+)</text>
        <dbReference type="Rhea" id="RHEA:18029"/>
        <dbReference type="ChEBI" id="CHEBI:15378"/>
        <dbReference type="ChEBI" id="CHEBI:17544"/>
        <dbReference type="ChEBI" id="CHEBI:28938"/>
        <dbReference type="ChEBI" id="CHEBI:30616"/>
        <dbReference type="ChEBI" id="CHEBI:43474"/>
        <dbReference type="ChEBI" id="CHEBI:58228"/>
        <dbReference type="ChEBI" id="CHEBI:456216"/>
        <dbReference type="EC" id="6.3.4.16"/>
    </reaction>
</comment>
<keyword evidence="1" id="KW-0436">Ligase</keyword>
<keyword evidence="2" id="KW-0479">Metal-binding</keyword>
<keyword evidence="5" id="KW-0665">Pyrimidine biosynthesis</keyword>
<evidence type="ECO:0000259" key="8">
    <source>
        <dbReference type="Pfam" id="PF25596"/>
    </source>
</evidence>
<gene>
    <name evidence="9" type="ORF">GKC44_12775</name>
</gene>
<dbReference type="Pfam" id="PF25596">
    <property type="entry name" value="CPSase_L_D1"/>
    <property type="match status" value="1"/>
</dbReference>